<dbReference type="AlphaFoldDB" id="A0A3S5BI48"/>
<dbReference type="GO" id="GO:0005615">
    <property type="term" value="C:extracellular space"/>
    <property type="evidence" value="ECO:0007669"/>
    <property type="project" value="TreeGrafter"/>
</dbReference>
<comment type="caution">
    <text evidence="1">The sequence shown here is derived from an EMBL/GenBank/DDBJ whole genome shotgun (WGS) entry which is preliminary data.</text>
</comment>
<keyword evidence="2" id="KW-1185">Reference proteome</keyword>
<dbReference type="PANTHER" id="PTHR11475">
    <property type="entry name" value="OXIDASE/PEROXIDASE"/>
    <property type="match status" value="1"/>
</dbReference>
<name>A0A3S5BI48_9PLAT</name>
<dbReference type="Gene3D" id="1.10.640.10">
    <property type="entry name" value="Haem peroxidase domain superfamily, animal type"/>
    <property type="match status" value="1"/>
</dbReference>
<dbReference type="SUPFAM" id="SSF48113">
    <property type="entry name" value="Heme-dependent peroxidases"/>
    <property type="match status" value="1"/>
</dbReference>
<protein>
    <submittedName>
        <fullName evidence="1">Uncharacterized protein</fullName>
    </submittedName>
</protein>
<dbReference type="GO" id="GO:0006979">
    <property type="term" value="P:response to oxidative stress"/>
    <property type="evidence" value="ECO:0007669"/>
    <property type="project" value="InterPro"/>
</dbReference>
<dbReference type="Pfam" id="PF03098">
    <property type="entry name" value="An_peroxidase"/>
    <property type="match status" value="1"/>
</dbReference>
<dbReference type="InterPro" id="IPR010255">
    <property type="entry name" value="Haem_peroxidase_sf"/>
</dbReference>
<evidence type="ECO:0000313" key="1">
    <source>
        <dbReference type="EMBL" id="VEL25094.1"/>
    </source>
</evidence>
<dbReference type="InterPro" id="IPR037120">
    <property type="entry name" value="Haem_peroxidase_sf_animal"/>
</dbReference>
<proteinExistence type="predicted"/>
<sequence length="204" mass="22981">MLAQQLGGIDLHLGDENQLRRLMQDEKLRSTETIRLKKLHLDLLKQDLAMEAMYDEDFTRSAMVMQWGQFLDHDLDFTPVDASISRFSDGLGCNETCVNDPPCFPILVPPGDPRIRYRCIGFSRSSATCGSGSTSILLGRPHHREQLNQITAFIDASNVYGSDEFDANQLRDLVYDEGKLRVGMPTAFNKPLLPFNIRGQVSTM</sequence>
<accession>A0A3S5BI48</accession>
<dbReference type="Proteomes" id="UP000784294">
    <property type="component" value="Unassembled WGS sequence"/>
</dbReference>
<dbReference type="GO" id="GO:0004601">
    <property type="term" value="F:peroxidase activity"/>
    <property type="evidence" value="ECO:0007669"/>
    <property type="project" value="InterPro"/>
</dbReference>
<organism evidence="1 2">
    <name type="scientific">Protopolystoma xenopodis</name>
    <dbReference type="NCBI Taxonomy" id="117903"/>
    <lineage>
        <taxon>Eukaryota</taxon>
        <taxon>Metazoa</taxon>
        <taxon>Spiralia</taxon>
        <taxon>Lophotrochozoa</taxon>
        <taxon>Platyhelminthes</taxon>
        <taxon>Monogenea</taxon>
        <taxon>Polyopisthocotylea</taxon>
        <taxon>Polystomatidea</taxon>
        <taxon>Polystomatidae</taxon>
        <taxon>Protopolystoma</taxon>
    </lineage>
</organism>
<dbReference type="PANTHER" id="PTHR11475:SF58">
    <property type="entry name" value="PEROXIDASIN"/>
    <property type="match status" value="1"/>
</dbReference>
<gene>
    <name evidence="1" type="ORF">PXEA_LOCUS18534</name>
</gene>
<dbReference type="InterPro" id="IPR019791">
    <property type="entry name" value="Haem_peroxidase_animal"/>
</dbReference>
<evidence type="ECO:0000313" key="2">
    <source>
        <dbReference type="Proteomes" id="UP000784294"/>
    </source>
</evidence>
<dbReference type="OrthoDB" id="823504at2759"/>
<dbReference type="PROSITE" id="PS50292">
    <property type="entry name" value="PEROXIDASE_3"/>
    <property type="match status" value="1"/>
</dbReference>
<dbReference type="GO" id="GO:0020037">
    <property type="term" value="F:heme binding"/>
    <property type="evidence" value="ECO:0007669"/>
    <property type="project" value="InterPro"/>
</dbReference>
<reference evidence="1" key="1">
    <citation type="submission" date="2018-11" db="EMBL/GenBank/DDBJ databases">
        <authorList>
            <consortium name="Pathogen Informatics"/>
        </authorList>
    </citation>
    <scope>NUCLEOTIDE SEQUENCE</scope>
</reference>
<dbReference type="EMBL" id="CAAALY010071645">
    <property type="protein sequence ID" value="VEL25094.1"/>
    <property type="molecule type" value="Genomic_DNA"/>
</dbReference>